<dbReference type="AlphaFoldDB" id="A0A212T1S9"/>
<evidence type="ECO:0000313" key="1">
    <source>
        <dbReference type="EMBL" id="SNC59969.1"/>
    </source>
</evidence>
<dbReference type="Pfam" id="PF04430">
    <property type="entry name" value="DUF498"/>
    <property type="match status" value="1"/>
</dbReference>
<dbReference type="SUPFAM" id="SSF64076">
    <property type="entry name" value="MTH938-like"/>
    <property type="match status" value="1"/>
</dbReference>
<gene>
    <name evidence="1" type="ORF">SAMN06295916_0179</name>
</gene>
<reference evidence="2" key="1">
    <citation type="submission" date="2017-06" db="EMBL/GenBank/DDBJ databases">
        <authorList>
            <person name="Varghese N."/>
            <person name="Submissions S."/>
        </authorList>
    </citation>
    <scope>NUCLEOTIDE SEQUENCE [LARGE SCALE GENOMIC DNA]</scope>
    <source>
        <strain evidence="2">MWH-VicM1</strain>
    </source>
</reference>
<keyword evidence="2" id="KW-1185">Reference proteome</keyword>
<dbReference type="InterPro" id="IPR007523">
    <property type="entry name" value="NDUFAF3/AAMDC"/>
</dbReference>
<dbReference type="Proteomes" id="UP000197215">
    <property type="component" value="Unassembled WGS sequence"/>
</dbReference>
<dbReference type="CDD" id="cd05560">
    <property type="entry name" value="Xcc1710_like"/>
    <property type="match status" value="1"/>
</dbReference>
<protein>
    <submittedName>
        <fullName evidence="1">Uncharacterized conserved protein, contains Mth938-like domain</fullName>
    </submittedName>
</protein>
<dbReference type="OrthoDB" id="9800373at2"/>
<evidence type="ECO:0000313" key="2">
    <source>
        <dbReference type="Proteomes" id="UP000197215"/>
    </source>
</evidence>
<name>A0A212T1S9_9BURK</name>
<dbReference type="InterPro" id="IPR036748">
    <property type="entry name" value="MTH938-like_sf"/>
</dbReference>
<organism evidence="1 2">
    <name type="scientific">Polynucleobacter victoriensis</name>
    <dbReference type="NCBI Taxonomy" id="2049319"/>
    <lineage>
        <taxon>Bacteria</taxon>
        <taxon>Pseudomonadati</taxon>
        <taxon>Pseudomonadota</taxon>
        <taxon>Betaproteobacteria</taxon>
        <taxon>Burkholderiales</taxon>
        <taxon>Burkholderiaceae</taxon>
        <taxon>Polynucleobacter</taxon>
    </lineage>
</organism>
<dbReference type="Gene3D" id="3.40.1230.10">
    <property type="entry name" value="MTH938-like"/>
    <property type="match status" value="1"/>
</dbReference>
<proteinExistence type="predicted"/>
<dbReference type="RefSeq" id="WP_088812037.1">
    <property type="nucleotide sequence ID" value="NZ_FYEX01000001.1"/>
</dbReference>
<accession>A0A212T1S9</accession>
<dbReference type="EMBL" id="FYEX01000001">
    <property type="protein sequence ID" value="SNC59969.1"/>
    <property type="molecule type" value="Genomic_DNA"/>
</dbReference>
<sequence>MKLQPDRQPSLNTVSAYGSNYIEINAQRYDHSIILGPEGPVLEWSCSRFEDLKIEDFELIASQKPAVVIFGSGQKIRFPKPELLKPLIQARIGVETMDLQAACRTYNILMAEGRNVIAALLIEK</sequence>
<dbReference type="PANTHER" id="PTHR21192:SF2">
    <property type="entry name" value="NADH DEHYDROGENASE [UBIQUINONE] 1 ALPHA SUBCOMPLEX ASSEMBLY FACTOR 3"/>
    <property type="match status" value="1"/>
</dbReference>
<dbReference type="PANTHER" id="PTHR21192">
    <property type="entry name" value="NUCLEAR PROTEIN E3-3"/>
    <property type="match status" value="1"/>
</dbReference>